<dbReference type="AlphaFoldDB" id="A0A0C4YAK3"/>
<evidence type="ECO:0008006" key="3">
    <source>
        <dbReference type="Google" id="ProtNLM"/>
    </source>
</evidence>
<reference evidence="1 2" key="1">
    <citation type="journal article" date="2015" name="Genome Announc.">
        <title>Complete Genome Sequence of Cupriavidus basilensis 4G11, Isolated from the Oak Ridge Field Research Center Site.</title>
        <authorList>
            <person name="Ray J."/>
            <person name="Waters R.J."/>
            <person name="Skerker J.M."/>
            <person name="Kuehl J.V."/>
            <person name="Price M.N."/>
            <person name="Huang J."/>
            <person name="Chakraborty R."/>
            <person name="Arkin A.P."/>
            <person name="Deutschbauer A."/>
        </authorList>
    </citation>
    <scope>NUCLEOTIDE SEQUENCE [LARGE SCALE GENOMIC DNA]</scope>
    <source>
        <strain evidence="1">4G11</strain>
    </source>
</reference>
<accession>A0A0C4YAK3</accession>
<dbReference type="InterPro" id="IPR021317">
    <property type="entry name" value="DUF2917"/>
</dbReference>
<protein>
    <recommendedName>
        <fullName evidence="3">DUF2917 domain-containing protein</fullName>
    </recommendedName>
</protein>
<evidence type="ECO:0000313" key="2">
    <source>
        <dbReference type="Proteomes" id="UP000031843"/>
    </source>
</evidence>
<keyword evidence="2" id="KW-1185">Reference proteome</keyword>
<organism evidence="1 2">
    <name type="scientific">Cupriavidus basilensis</name>
    <dbReference type="NCBI Taxonomy" id="68895"/>
    <lineage>
        <taxon>Bacteria</taxon>
        <taxon>Pseudomonadati</taxon>
        <taxon>Pseudomonadota</taxon>
        <taxon>Betaproteobacteria</taxon>
        <taxon>Burkholderiales</taxon>
        <taxon>Burkholderiaceae</taxon>
        <taxon>Cupriavidus</taxon>
    </lineage>
</organism>
<dbReference type="Proteomes" id="UP000031843">
    <property type="component" value="Chromosome main"/>
</dbReference>
<gene>
    <name evidence="1" type="ORF">RR42_m0121</name>
</gene>
<proteinExistence type="predicted"/>
<dbReference type="KEGG" id="cbw:RR42_m0121"/>
<name>A0A0C4YAK3_9BURK</name>
<dbReference type="Pfam" id="PF11142">
    <property type="entry name" value="DUF2917"/>
    <property type="match status" value="1"/>
</dbReference>
<evidence type="ECO:0000313" key="1">
    <source>
        <dbReference type="EMBL" id="AJG17536.1"/>
    </source>
</evidence>
<sequence>MPNMKTLLTTTLFTLSPGEVTSLSIHAAQRLRVEEATGTDVWVTREGDSEDYWLRCGGSLLLNSGDEITLSVDPRAAEPVRLALIAEARRPATNVSHLVARMARRWVRGTEWTPNQDQVTAS</sequence>
<dbReference type="EMBL" id="CP010536">
    <property type="protein sequence ID" value="AJG17536.1"/>
    <property type="molecule type" value="Genomic_DNA"/>
</dbReference>
<dbReference type="STRING" id="68895.RR42_m0121"/>